<organism evidence="2 3">
    <name type="scientific">Brachionus plicatilis</name>
    <name type="common">Marine rotifer</name>
    <name type="synonym">Brachionus muelleri</name>
    <dbReference type="NCBI Taxonomy" id="10195"/>
    <lineage>
        <taxon>Eukaryota</taxon>
        <taxon>Metazoa</taxon>
        <taxon>Spiralia</taxon>
        <taxon>Gnathifera</taxon>
        <taxon>Rotifera</taxon>
        <taxon>Eurotatoria</taxon>
        <taxon>Monogononta</taxon>
        <taxon>Pseudotrocha</taxon>
        <taxon>Ploima</taxon>
        <taxon>Brachionidae</taxon>
        <taxon>Brachionus</taxon>
    </lineage>
</organism>
<feature type="compositionally biased region" description="Polar residues" evidence="1">
    <location>
        <begin position="134"/>
        <end position="146"/>
    </location>
</feature>
<protein>
    <submittedName>
        <fullName evidence="2">Uncharacterized protein</fullName>
    </submittedName>
</protein>
<dbReference type="Proteomes" id="UP000276133">
    <property type="component" value="Unassembled WGS sequence"/>
</dbReference>
<accession>A0A3M7SX53</accession>
<name>A0A3M7SX53_BRAPC</name>
<evidence type="ECO:0000256" key="1">
    <source>
        <dbReference type="SAM" id="MobiDB-lite"/>
    </source>
</evidence>
<keyword evidence="3" id="KW-1185">Reference proteome</keyword>
<reference evidence="2 3" key="1">
    <citation type="journal article" date="2018" name="Sci. Rep.">
        <title>Genomic signatures of local adaptation to the degree of environmental predictability in rotifers.</title>
        <authorList>
            <person name="Franch-Gras L."/>
            <person name="Hahn C."/>
            <person name="Garcia-Roger E.M."/>
            <person name="Carmona M.J."/>
            <person name="Serra M."/>
            <person name="Gomez A."/>
        </authorList>
    </citation>
    <scope>NUCLEOTIDE SEQUENCE [LARGE SCALE GENOMIC DNA]</scope>
    <source>
        <strain evidence="2">HYR1</strain>
    </source>
</reference>
<dbReference type="EMBL" id="REGN01000650">
    <property type="protein sequence ID" value="RNA40373.1"/>
    <property type="molecule type" value="Genomic_DNA"/>
</dbReference>
<sequence length="295" mass="34374">MKLFKKSQSKSKSVQNIKSENLDEEFDIEANQIRSKSNISGGRTSSNASGIDVDTQMVLMKTFENFYDQESEAMITVLEESREEIKNSMLDLFYEQEKFKEELVKASEGKYDFKRKKENAIPLAEYLRRKRGASRSTDSGTPNGATITEGEKEAVERYMRKKERQKQAEANRVNREINEQSIEAETQKILTKLNGIDLNKEKERQRQREKLQSKLMNKPKQKDDQEIATEIMEKYQDTKIAFEREKKTQREKFEARLSARRGDSRDVNNSKFFTTREANSILLVPKTNDIPLVDI</sequence>
<proteinExistence type="predicted"/>
<comment type="caution">
    <text evidence="2">The sequence shown here is derived from an EMBL/GenBank/DDBJ whole genome shotgun (WGS) entry which is preliminary data.</text>
</comment>
<dbReference type="AlphaFoldDB" id="A0A3M7SX53"/>
<gene>
    <name evidence="2" type="ORF">BpHYR1_022027</name>
</gene>
<feature type="region of interest" description="Disordered" evidence="1">
    <location>
        <begin position="131"/>
        <end position="151"/>
    </location>
</feature>
<dbReference type="OrthoDB" id="10060240at2759"/>
<evidence type="ECO:0000313" key="3">
    <source>
        <dbReference type="Proteomes" id="UP000276133"/>
    </source>
</evidence>
<evidence type="ECO:0000313" key="2">
    <source>
        <dbReference type="EMBL" id="RNA40373.1"/>
    </source>
</evidence>